<keyword evidence="3 6" id="KW-0812">Transmembrane</keyword>
<feature type="domain" description="Anoctamin transmembrane" evidence="7">
    <location>
        <begin position="267"/>
        <end position="723"/>
    </location>
</feature>
<proteinExistence type="inferred from homology"/>
<dbReference type="PANTHER" id="PTHR12308:SF84">
    <property type="entry name" value="ANOCTAMIN"/>
    <property type="match status" value="1"/>
</dbReference>
<keyword evidence="9" id="KW-1185">Reference proteome</keyword>
<evidence type="ECO:0000256" key="4">
    <source>
        <dbReference type="ARBA" id="ARBA00022989"/>
    </source>
</evidence>
<comment type="subcellular location">
    <subcellularLocation>
        <location evidence="1 6">Membrane</location>
        <topology evidence="1 6">Multi-pass membrane protein</topology>
    </subcellularLocation>
</comment>
<feature type="transmembrane region" description="Helical" evidence="6">
    <location>
        <begin position="270"/>
        <end position="297"/>
    </location>
</feature>
<comment type="caution">
    <text evidence="8">The sequence shown here is derived from an EMBL/GenBank/DDBJ whole genome shotgun (WGS) entry which is preliminary data.</text>
</comment>
<dbReference type="GO" id="GO:0005886">
    <property type="term" value="C:plasma membrane"/>
    <property type="evidence" value="ECO:0007669"/>
    <property type="project" value="TreeGrafter"/>
</dbReference>
<feature type="transmembrane region" description="Helical" evidence="6">
    <location>
        <begin position="309"/>
        <end position="328"/>
    </location>
</feature>
<dbReference type="AlphaFoldDB" id="A0A3M6TZV5"/>
<gene>
    <name evidence="8" type="ORF">pdam_00007630</name>
</gene>
<feature type="transmembrane region" description="Helical" evidence="6">
    <location>
        <begin position="485"/>
        <end position="504"/>
    </location>
</feature>
<dbReference type="PANTHER" id="PTHR12308">
    <property type="entry name" value="ANOCTAMIN"/>
    <property type="match status" value="1"/>
</dbReference>
<dbReference type="InterPro" id="IPR007632">
    <property type="entry name" value="Anoctamin"/>
</dbReference>
<evidence type="ECO:0000256" key="3">
    <source>
        <dbReference type="ARBA" id="ARBA00022692"/>
    </source>
</evidence>
<feature type="transmembrane region" description="Helical" evidence="6">
    <location>
        <begin position="686"/>
        <end position="709"/>
    </location>
</feature>
<accession>A0A3M6TZV5</accession>
<evidence type="ECO:0000259" key="7">
    <source>
        <dbReference type="Pfam" id="PF04547"/>
    </source>
</evidence>
<dbReference type="InterPro" id="IPR049452">
    <property type="entry name" value="Anoctamin_TM"/>
</dbReference>
<keyword evidence="5 6" id="KW-0472">Membrane</keyword>
<reference evidence="8 9" key="1">
    <citation type="journal article" date="2018" name="Sci. Rep.">
        <title>Comparative analysis of the Pocillopora damicornis genome highlights role of immune system in coral evolution.</title>
        <authorList>
            <person name="Cunning R."/>
            <person name="Bay R.A."/>
            <person name="Gillette P."/>
            <person name="Baker A.C."/>
            <person name="Traylor-Knowles N."/>
        </authorList>
    </citation>
    <scope>NUCLEOTIDE SEQUENCE [LARGE SCALE GENOMIC DNA]</scope>
    <source>
        <strain evidence="8">RSMAS</strain>
        <tissue evidence="8">Whole animal</tissue>
    </source>
</reference>
<comment type="similarity">
    <text evidence="2 6">Belongs to the anoctamin family.</text>
</comment>
<keyword evidence="4 6" id="KW-1133">Transmembrane helix</keyword>
<evidence type="ECO:0000313" key="9">
    <source>
        <dbReference type="Proteomes" id="UP000275408"/>
    </source>
</evidence>
<dbReference type="EMBL" id="RCHS01002554">
    <property type="protein sequence ID" value="RMX46824.1"/>
    <property type="molecule type" value="Genomic_DNA"/>
</dbReference>
<evidence type="ECO:0000256" key="1">
    <source>
        <dbReference type="ARBA" id="ARBA00004141"/>
    </source>
</evidence>
<dbReference type="Proteomes" id="UP000275408">
    <property type="component" value="Unassembled WGS sequence"/>
</dbReference>
<feature type="transmembrane region" description="Helical" evidence="6">
    <location>
        <begin position="377"/>
        <end position="404"/>
    </location>
</feature>
<feature type="transmembrane region" description="Helical" evidence="6">
    <location>
        <begin position="436"/>
        <end position="453"/>
    </location>
</feature>
<dbReference type="Pfam" id="PF04547">
    <property type="entry name" value="Anoctamin"/>
    <property type="match status" value="1"/>
</dbReference>
<sequence>MEKKRQQFGLRSDEVPAQFREMFICSGYRKPYSTAMDCVKSAFLPLNETVNVWTHFVPFLLFLLEARDLNMTVGEFLVCFSEKCHKEDIKQYIIDCLNSAKFSVTREEFEGKTLLTIGAQFDVLAQKAEETGLEKRATAENKICQFVFERLSEYVGNENQETFFTPAERAYLLEICLESVQYNREHLKSLGVTFRGEGSFVTDLLHSKPPIFESALPLHQPHEQEKIWNKMKQNVIVCPLQEIRDYYGKSELLSNEYYVRIAFMFIGESVAFYFGWMTCFTWTLVPIAFAGVLLYFFKPPGVTVDDNPLLPLYEVLMAFWAISFLTVWKRKESEYSFLWRTHGLEHLELLRPEFSGEIRPSPITGKPEKYFPRWKRWLRYGLSFMLTLPVLLLAIGAMLCSLNFNGYIKDKESPVYIASFAYFAEPGHIFAADNKYYGYLIPTIGHSVVINILNKLYRSVAHFCTDLENHRTEKDWDNSLIIKRVLFEVFDCFLPLFYIAFYQLNVVALRRELVGLFWGDEIRRLVTESILPYLTEKGHVWKIQRDYAKSKKDSEEKTFIPSQAQRDIVLEEYEQFDDYLEMVVQFGYVTLFASAFPLAAVVSIVFLFIEGRADLFKLLYVCQRPRVRRVSNIGVWYNVLYQMMVLSMLTNSLIVGFSSEQLAIWCPWMYETIDNDQFIVSGYGRYVVAIVFCIEHFLILCAVIARCLVSEKPKWVRIAVAKENYEKALEEKKRKQKTE</sequence>
<evidence type="ECO:0000256" key="2">
    <source>
        <dbReference type="ARBA" id="ARBA00009671"/>
    </source>
</evidence>
<name>A0A3M6TZV5_POCDA</name>
<evidence type="ECO:0000256" key="6">
    <source>
        <dbReference type="RuleBase" id="RU280814"/>
    </source>
</evidence>
<dbReference type="OrthoDB" id="529367at2759"/>
<evidence type="ECO:0000313" key="8">
    <source>
        <dbReference type="EMBL" id="RMX46824.1"/>
    </source>
</evidence>
<evidence type="ECO:0000256" key="5">
    <source>
        <dbReference type="ARBA" id="ARBA00023136"/>
    </source>
</evidence>
<organism evidence="8 9">
    <name type="scientific">Pocillopora damicornis</name>
    <name type="common">Cauliflower coral</name>
    <name type="synonym">Millepora damicornis</name>
    <dbReference type="NCBI Taxonomy" id="46731"/>
    <lineage>
        <taxon>Eukaryota</taxon>
        <taxon>Metazoa</taxon>
        <taxon>Cnidaria</taxon>
        <taxon>Anthozoa</taxon>
        <taxon>Hexacorallia</taxon>
        <taxon>Scleractinia</taxon>
        <taxon>Astrocoeniina</taxon>
        <taxon>Pocilloporidae</taxon>
        <taxon>Pocillopora</taxon>
    </lineage>
</organism>
<protein>
    <recommendedName>
        <fullName evidence="6">Anoctamin</fullName>
    </recommendedName>
</protein>
<feature type="transmembrane region" description="Helical" evidence="6">
    <location>
        <begin position="630"/>
        <end position="649"/>
    </location>
</feature>
<dbReference type="GO" id="GO:0005254">
    <property type="term" value="F:chloride channel activity"/>
    <property type="evidence" value="ECO:0007669"/>
    <property type="project" value="TreeGrafter"/>
</dbReference>
<feature type="transmembrane region" description="Helical" evidence="6">
    <location>
        <begin position="586"/>
        <end position="609"/>
    </location>
</feature>